<dbReference type="InterPro" id="IPR007863">
    <property type="entry name" value="Peptidase_M16_C"/>
</dbReference>
<dbReference type="AlphaFoldDB" id="A0A2Z3GN71"/>
<gene>
    <name evidence="3" type="ORF">DDQ68_18925</name>
</gene>
<evidence type="ECO:0000259" key="1">
    <source>
        <dbReference type="Pfam" id="PF00675"/>
    </source>
</evidence>
<dbReference type="KEGG" id="hnv:DDQ68_18925"/>
<dbReference type="PANTHER" id="PTHR11851:SF224">
    <property type="entry name" value="PROCESSING PROTEASE"/>
    <property type="match status" value="1"/>
</dbReference>
<feature type="domain" description="Peptidase M16 N-terminal" evidence="1">
    <location>
        <begin position="75"/>
        <end position="207"/>
    </location>
</feature>
<dbReference type="InterPro" id="IPR011765">
    <property type="entry name" value="Pept_M16_N"/>
</dbReference>
<accession>A0A2Z3GN71</accession>
<dbReference type="InterPro" id="IPR050361">
    <property type="entry name" value="MPP/UQCRC_Complex"/>
</dbReference>
<evidence type="ECO:0000313" key="3">
    <source>
        <dbReference type="EMBL" id="AWM34668.1"/>
    </source>
</evidence>
<proteinExistence type="predicted"/>
<dbReference type="SUPFAM" id="SSF63411">
    <property type="entry name" value="LuxS/MPP-like metallohydrolase"/>
    <property type="match status" value="2"/>
</dbReference>
<dbReference type="Pfam" id="PF00675">
    <property type="entry name" value="Peptidase_M16"/>
    <property type="match status" value="1"/>
</dbReference>
<name>A0A2Z3GN71_9BACT</name>
<dbReference type="OrthoDB" id="9811314at2"/>
<dbReference type="EMBL" id="CP029145">
    <property type="protein sequence ID" value="AWM34668.1"/>
    <property type="molecule type" value="Genomic_DNA"/>
</dbReference>
<dbReference type="GO" id="GO:0046872">
    <property type="term" value="F:metal ion binding"/>
    <property type="evidence" value="ECO:0007669"/>
    <property type="project" value="InterPro"/>
</dbReference>
<organism evidence="3 4">
    <name type="scientific">Hymenobacter nivis</name>
    <dbReference type="NCBI Taxonomy" id="1850093"/>
    <lineage>
        <taxon>Bacteria</taxon>
        <taxon>Pseudomonadati</taxon>
        <taxon>Bacteroidota</taxon>
        <taxon>Cytophagia</taxon>
        <taxon>Cytophagales</taxon>
        <taxon>Hymenobacteraceae</taxon>
        <taxon>Hymenobacter</taxon>
    </lineage>
</organism>
<dbReference type="InterPro" id="IPR011249">
    <property type="entry name" value="Metalloenz_LuxS/M16"/>
</dbReference>
<evidence type="ECO:0000259" key="2">
    <source>
        <dbReference type="Pfam" id="PF05193"/>
    </source>
</evidence>
<evidence type="ECO:0000313" key="4">
    <source>
        <dbReference type="Proteomes" id="UP000245999"/>
    </source>
</evidence>
<dbReference type="PANTHER" id="PTHR11851">
    <property type="entry name" value="METALLOPROTEASE"/>
    <property type="match status" value="1"/>
</dbReference>
<keyword evidence="4" id="KW-1185">Reference proteome</keyword>
<dbReference type="Pfam" id="PF05193">
    <property type="entry name" value="Peptidase_M16_C"/>
    <property type="match status" value="1"/>
</dbReference>
<reference evidence="4" key="1">
    <citation type="submission" date="2018-04" db="EMBL/GenBank/DDBJ databases">
        <title>Complete genome of Antarctic heterotrophic bacterium Hymenobacter nivis.</title>
        <authorList>
            <person name="Terashima M."/>
        </authorList>
    </citation>
    <scope>NUCLEOTIDE SEQUENCE [LARGE SCALE GENOMIC DNA]</scope>
    <source>
        <strain evidence="4">NBRC 111535</strain>
    </source>
</reference>
<sequence length="462" mass="50532">MKGSARKPAHSAAAFWRFPLTFAPPFGFSLLYPSFLLFPNMLDRTVAPPLQPLARVALPTAEVMPLPNAARLHVLANDAQPVVRLQVVLPAGKIAEPKPSLALLTARMLLEGTATRTARQIADEVAFYGASLDCESGPDRAMLTLYCLTRHLPTLLPLVHEVLTQPTFPEQELIQLKTRTVQNVQVERRKASYRASERLNEHLFGAAHPYGQLFNEDAFLALTCADVLAFHQAAYPLGGAEIFLCGDIDGYRQLVADTFGQGPTGAPTLAAAGALAPFQPGHDYVTVSGSLQASLRIGRPWPNPRHPETHQLNLLVKVLGGYFGSRLMRNIREDKGLTYGISAGVTNREQATALIIGTDVKGDSAPLAVAEIQRELRRLQEELIPADELETVKNYTLGKFANDLSTVFEQADKYRNVVLMHLPADYYTQFVQQIDAADAPILQRLAQEYLSPDALQVVVAGA</sequence>
<dbReference type="Proteomes" id="UP000245999">
    <property type="component" value="Chromosome"/>
</dbReference>
<protein>
    <submittedName>
        <fullName evidence="3">Insulinase family protein</fullName>
    </submittedName>
</protein>
<dbReference type="Gene3D" id="3.30.830.10">
    <property type="entry name" value="Metalloenzyme, LuxS/M16 peptidase-like"/>
    <property type="match status" value="2"/>
</dbReference>
<feature type="domain" description="Peptidase M16 C-terminal" evidence="2">
    <location>
        <begin position="222"/>
        <end position="394"/>
    </location>
</feature>